<evidence type="ECO:0000313" key="2">
    <source>
        <dbReference type="EMBL" id="AFL72845.1"/>
    </source>
</evidence>
<organism evidence="2 3">
    <name type="scientific">Thiocystis violascens (strain ATCC 17096 / DSM 198 / 6111)</name>
    <name type="common">Chromatium violascens</name>
    <dbReference type="NCBI Taxonomy" id="765911"/>
    <lineage>
        <taxon>Bacteria</taxon>
        <taxon>Pseudomonadati</taxon>
        <taxon>Pseudomonadota</taxon>
        <taxon>Gammaproteobacteria</taxon>
        <taxon>Chromatiales</taxon>
        <taxon>Chromatiaceae</taxon>
        <taxon>Thiocystis</taxon>
    </lineage>
</organism>
<evidence type="ECO:0000313" key="3">
    <source>
        <dbReference type="Proteomes" id="UP000006062"/>
    </source>
</evidence>
<dbReference type="Pfam" id="PF13276">
    <property type="entry name" value="HTH_21"/>
    <property type="match status" value="1"/>
</dbReference>
<dbReference type="InterPro" id="IPR012337">
    <property type="entry name" value="RNaseH-like_sf"/>
</dbReference>
<dbReference type="InterPro" id="IPR050900">
    <property type="entry name" value="Transposase_IS3/IS150/IS904"/>
</dbReference>
<dbReference type="Gene3D" id="3.30.420.10">
    <property type="entry name" value="Ribonuclease H-like superfamily/Ribonuclease H"/>
    <property type="match status" value="1"/>
</dbReference>
<dbReference type="PROSITE" id="PS50994">
    <property type="entry name" value="INTEGRASE"/>
    <property type="match status" value="1"/>
</dbReference>
<dbReference type="Pfam" id="PF13333">
    <property type="entry name" value="rve_2"/>
    <property type="match status" value="1"/>
</dbReference>
<dbReference type="GO" id="GO:0015074">
    <property type="term" value="P:DNA integration"/>
    <property type="evidence" value="ECO:0007669"/>
    <property type="project" value="InterPro"/>
</dbReference>
<dbReference type="SUPFAM" id="SSF53098">
    <property type="entry name" value="Ribonuclease H-like"/>
    <property type="match status" value="1"/>
</dbReference>
<gene>
    <name evidence="2" type="ordered locus">Thivi_0801</name>
</gene>
<evidence type="ECO:0000259" key="1">
    <source>
        <dbReference type="PROSITE" id="PS50994"/>
    </source>
</evidence>
<protein>
    <submittedName>
        <fullName evidence="2">Transposase</fullName>
    </submittedName>
</protein>
<dbReference type="InterPro" id="IPR025948">
    <property type="entry name" value="HTH-like_dom"/>
</dbReference>
<dbReference type="Proteomes" id="UP000006062">
    <property type="component" value="Chromosome"/>
</dbReference>
<feature type="domain" description="Integrase catalytic" evidence="1">
    <location>
        <begin position="121"/>
        <end position="284"/>
    </location>
</feature>
<dbReference type="AlphaFoldDB" id="I3Y777"/>
<dbReference type="NCBIfam" id="NF033516">
    <property type="entry name" value="transpos_IS3"/>
    <property type="match status" value="1"/>
</dbReference>
<dbReference type="InterPro" id="IPR001584">
    <property type="entry name" value="Integrase_cat-core"/>
</dbReference>
<dbReference type="PANTHER" id="PTHR46889:SF4">
    <property type="entry name" value="TRANSPOSASE INSO FOR INSERTION SEQUENCE ELEMENT IS911B-RELATED"/>
    <property type="match status" value="1"/>
</dbReference>
<dbReference type="eggNOG" id="COG2801">
    <property type="taxonomic scope" value="Bacteria"/>
</dbReference>
<dbReference type="Pfam" id="PF00665">
    <property type="entry name" value="rve"/>
    <property type="match status" value="1"/>
</dbReference>
<accession>I3Y777</accession>
<dbReference type="GO" id="GO:0003676">
    <property type="term" value="F:nucleic acid binding"/>
    <property type="evidence" value="ECO:0007669"/>
    <property type="project" value="InterPro"/>
</dbReference>
<dbReference type="KEGG" id="tvi:Thivi_0801"/>
<dbReference type="EMBL" id="CP003154">
    <property type="protein sequence ID" value="AFL72845.1"/>
    <property type="molecule type" value="Genomic_DNA"/>
</dbReference>
<dbReference type="HOGENOM" id="CLU_027402_4_2_6"/>
<sequence length="294" mass="34049">MPWIDAQRPTFDLVAMCGVLAVSISGYRAWKRGGHPERRWLTDLQMIVLIQAIHAEVKGADGSPRLLRELHARGFPASKERVERRMRENGIRARHKRRYKATTDSKHALPVADNLLARDFTPSGPNQVWTADITYLWTDEGWLSLAIVLDLFNREVVGWSLKPRMTADRVTDALTMAWFRRKPATGLMHHSDRGSQYASHCFQDKLTEDGMVCSMRRKGNCWDNAPTESWFNSFKNERVFGERFATREAMKATAFAYIEVFYNRKRRHSTLGDHSPVQFLKDWLNAQQREKRVA</sequence>
<dbReference type="InterPro" id="IPR036397">
    <property type="entry name" value="RNaseH_sf"/>
</dbReference>
<proteinExistence type="predicted"/>
<keyword evidence="3" id="KW-1185">Reference proteome</keyword>
<name>I3Y777_THIV6</name>
<dbReference type="InterPro" id="IPR048020">
    <property type="entry name" value="Transpos_IS3"/>
</dbReference>
<dbReference type="PANTHER" id="PTHR46889">
    <property type="entry name" value="TRANSPOSASE INSF FOR INSERTION SEQUENCE IS3B-RELATED"/>
    <property type="match status" value="1"/>
</dbReference>
<reference evidence="2 3" key="1">
    <citation type="submission" date="2012-06" db="EMBL/GenBank/DDBJ databases">
        <title>Complete sequence of Thiocystis violascens DSM 198.</title>
        <authorList>
            <consortium name="US DOE Joint Genome Institute"/>
            <person name="Lucas S."/>
            <person name="Han J."/>
            <person name="Lapidus A."/>
            <person name="Cheng J.-F."/>
            <person name="Goodwin L."/>
            <person name="Pitluck S."/>
            <person name="Peters L."/>
            <person name="Ovchinnikova G."/>
            <person name="Teshima H."/>
            <person name="Detter J.C."/>
            <person name="Han C."/>
            <person name="Tapia R."/>
            <person name="Land M."/>
            <person name="Hauser L."/>
            <person name="Kyrpides N."/>
            <person name="Ivanova N."/>
            <person name="Pagani I."/>
            <person name="Vogl K."/>
            <person name="Liu Z."/>
            <person name="Frigaard N.-U."/>
            <person name="Bryant D."/>
            <person name="Woyke T."/>
        </authorList>
    </citation>
    <scope>NUCLEOTIDE SEQUENCE [LARGE SCALE GENOMIC DNA]</scope>
    <source>
        <strain evidence="3">ATCC 17096 / DSM 198 / 6111</strain>
    </source>
</reference>